<comment type="caution">
    <text evidence="3">The sequence shown here is derived from an EMBL/GenBank/DDBJ whole genome shotgun (WGS) entry which is preliminary data.</text>
</comment>
<dbReference type="PANTHER" id="PTHR33420:SF33">
    <property type="entry name" value="MINOR FIMBRIAL SUBUNIT"/>
    <property type="match status" value="1"/>
</dbReference>
<gene>
    <name evidence="3" type="ORF">M992_0885</name>
</gene>
<dbReference type="RefSeq" id="WP_053907480.1">
    <property type="nucleotide sequence ID" value="NZ_CAWMUS010000009.1"/>
</dbReference>
<proteinExistence type="predicted"/>
<sequence length="166" mass="18546">MLKIYNMFVYLFLLMSVSVTFNAFARDNETDLNIIGNILIPPPCKINQGGNVDVKFGQVAIKSIKGTEQKKEVNYQIECGKNQNNWKMYLSVNGTKSNFDTNGLKTNINDLAVKFQLGNNIIDLGTKYAIDEKSPGKLWAILVKKENSTLPTGDFVANGTLLVEYQ</sequence>
<dbReference type="SUPFAM" id="SSF49401">
    <property type="entry name" value="Bacterial adhesins"/>
    <property type="match status" value="1"/>
</dbReference>
<protein>
    <submittedName>
        <fullName evidence="3">MrfF family protein</fullName>
    </submittedName>
</protein>
<dbReference type="Pfam" id="PF00419">
    <property type="entry name" value="Fimbrial"/>
    <property type="match status" value="1"/>
</dbReference>
<dbReference type="GO" id="GO:0009289">
    <property type="term" value="C:pilus"/>
    <property type="evidence" value="ECO:0007669"/>
    <property type="project" value="InterPro"/>
</dbReference>
<feature type="signal peptide" evidence="1">
    <location>
        <begin position="1"/>
        <end position="25"/>
    </location>
</feature>
<dbReference type="Proteomes" id="UP000053226">
    <property type="component" value="Unassembled WGS sequence"/>
</dbReference>
<dbReference type="Gene3D" id="2.60.40.1090">
    <property type="entry name" value="Fimbrial-type adhesion domain"/>
    <property type="match status" value="1"/>
</dbReference>
<dbReference type="InterPro" id="IPR050263">
    <property type="entry name" value="Bact_Fimbrial_Adh_Pro"/>
</dbReference>
<keyword evidence="1" id="KW-0732">Signal</keyword>
<dbReference type="InterPro" id="IPR008966">
    <property type="entry name" value="Adhesion_dom_sf"/>
</dbReference>
<dbReference type="OrthoDB" id="7018672at2"/>
<dbReference type="GO" id="GO:0043709">
    <property type="term" value="P:cell adhesion involved in single-species biofilm formation"/>
    <property type="evidence" value="ECO:0007669"/>
    <property type="project" value="TreeGrafter"/>
</dbReference>
<dbReference type="InterPro" id="IPR036937">
    <property type="entry name" value="Adhesion_dom_fimbrial_sf"/>
</dbReference>
<dbReference type="PANTHER" id="PTHR33420">
    <property type="entry name" value="FIMBRIAL SUBUNIT ELFA-RELATED"/>
    <property type="match status" value="1"/>
</dbReference>
<organism evidence="3 4">
    <name type="scientific">Moellerella wisconsensis ATCC 35017</name>
    <dbReference type="NCBI Taxonomy" id="1354267"/>
    <lineage>
        <taxon>Bacteria</taxon>
        <taxon>Pseudomonadati</taxon>
        <taxon>Pseudomonadota</taxon>
        <taxon>Gammaproteobacteria</taxon>
        <taxon>Enterobacterales</taxon>
        <taxon>Morganellaceae</taxon>
        <taxon>Moellerella</taxon>
    </lineage>
</organism>
<name>A0A0N0Z8Q1_9GAMM</name>
<dbReference type="EMBL" id="LGAA01000009">
    <property type="protein sequence ID" value="KPD03595.1"/>
    <property type="molecule type" value="Genomic_DNA"/>
</dbReference>
<feature type="chain" id="PRO_5005864550" evidence="1">
    <location>
        <begin position="26"/>
        <end position="166"/>
    </location>
</feature>
<dbReference type="AlphaFoldDB" id="A0A0N0Z8Q1"/>
<evidence type="ECO:0000256" key="1">
    <source>
        <dbReference type="SAM" id="SignalP"/>
    </source>
</evidence>
<evidence type="ECO:0000313" key="3">
    <source>
        <dbReference type="EMBL" id="KPD03595.1"/>
    </source>
</evidence>
<accession>A0A0N0Z8Q1</accession>
<evidence type="ECO:0000259" key="2">
    <source>
        <dbReference type="Pfam" id="PF00419"/>
    </source>
</evidence>
<keyword evidence="4" id="KW-1185">Reference proteome</keyword>
<dbReference type="InterPro" id="IPR000259">
    <property type="entry name" value="Adhesion_dom_fimbrial"/>
</dbReference>
<evidence type="ECO:0000313" key="4">
    <source>
        <dbReference type="Proteomes" id="UP000053226"/>
    </source>
</evidence>
<reference evidence="3 4" key="1">
    <citation type="submission" date="2015-07" db="EMBL/GenBank/DDBJ databases">
        <title>ATOL: Assembling a taxonomically balanced genome-scale reconstruction of the evolutionary history of the Enterobacteriaceae.</title>
        <authorList>
            <person name="Plunkett G.III."/>
            <person name="Neeno-Eckwall E.C."/>
            <person name="Glasner J.D."/>
            <person name="Perna N.T."/>
        </authorList>
    </citation>
    <scope>NUCLEOTIDE SEQUENCE [LARGE SCALE GENOMIC DNA]</scope>
    <source>
        <strain evidence="3 4">ATCC 35017</strain>
    </source>
</reference>
<feature type="domain" description="Fimbrial-type adhesion" evidence="2">
    <location>
        <begin position="34"/>
        <end position="166"/>
    </location>
</feature>